<dbReference type="Proteomes" id="UP000317977">
    <property type="component" value="Unassembled WGS sequence"/>
</dbReference>
<reference evidence="2 3" key="1">
    <citation type="submission" date="2019-02" db="EMBL/GenBank/DDBJ databases">
        <title>Deep-cultivation of Planctomycetes and their phenomic and genomic characterization uncovers novel biology.</title>
        <authorList>
            <person name="Wiegand S."/>
            <person name="Jogler M."/>
            <person name="Boedeker C."/>
            <person name="Pinto D."/>
            <person name="Vollmers J."/>
            <person name="Rivas-Marin E."/>
            <person name="Kohn T."/>
            <person name="Peeters S.H."/>
            <person name="Heuer A."/>
            <person name="Rast P."/>
            <person name="Oberbeckmann S."/>
            <person name="Bunk B."/>
            <person name="Jeske O."/>
            <person name="Meyerdierks A."/>
            <person name="Storesund J.E."/>
            <person name="Kallscheuer N."/>
            <person name="Luecker S."/>
            <person name="Lage O.M."/>
            <person name="Pohl T."/>
            <person name="Merkel B.J."/>
            <person name="Hornburger P."/>
            <person name="Mueller R.-W."/>
            <person name="Bruemmer F."/>
            <person name="Labrenz M."/>
            <person name="Spormann A.M."/>
            <person name="Op Den Camp H."/>
            <person name="Overmann J."/>
            <person name="Amann R."/>
            <person name="Jetten M.S.M."/>
            <person name="Mascher T."/>
            <person name="Medema M.H."/>
            <person name="Devos D.P."/>
            <person name="Kaster A.-K."/>
            <person name="Ovreas L."/>
            <person name="Rohde M."/>
            <person name="Galperin M.Y."/>
            <person name="Jogler C."/>
        </authorList>
    </citation>
    <scope>NUCLEOTIDE SEQUENCE [LARGE SCALE GENOMIC DNA]</scope>
    <source>
        <strain evidence="2 3">Poly59</strain>
    </source>
</reference>
<protein>
    <submittedName>
        <fullName evidence="2">Uncharacterized protein</fullName>
    </submittedName>
</protein>
<name>A0A5C6F905_9BACT</name>
<keyword evidence="3" id="KW-1185">Reference proteome</keyword>
<organism evidence="2 3">
    <name type="scientific">Rubripirellula reticaptiva</name>
    <dbReference type="NCBI Taxonomy" id="2528013"/>
    <lineage>
        <taxon>Bacteria</taxon>
        <taxon>Pseudomonadati</taxon>
        <taxon>Planctomycetota</taxon>
        <taxon>Planctomycetia</taxon>
        <taxon>Pirellulales</taxon>
        <taxon>Pirellulaceae</taxon>
        <taxon>Rubripirellula</taxon>
    </lineage>
</organism>
<comment type="caution">
    <text evidence="2">The sequence shown here is derived from an EMBL/GenBank/DDBJ whole genome shotgun (WGS) entry which is preliminary data.</text>
</comment>
<feature type="region of interest" description="Disordered" evidence="1">
    <location>
        <begin position="81"/>
        <end position="106"/>
    </location>
</feature>
<evidence type="ECO:0000313" key="3">
    <source>
        <dbReference type="Proteomes" id="UP000317977"/>
    </source>
</evidence>
<gene>
    <name evidence="2" type="ORF">Poly59_07440</name>
</gene>
<dbReference type="EMBL" id="SJPX01000001">
    <property type="protein sequence ID" value="TWU57835.1"/>
    <property type="molecule type" value="Genomic_DNA"/>
</dbReference>
<accession>A0A5C6F905</accession>
<dbReference type="AlphaFoldDB" id="A0A5C6F905"/>
<evidence type="ECO:0000313" key="2">
    <source>
        <dbReference type="EMBL" id="TWU57835.1"/>
    </source>
</evidence>
<evidence type="ECO:0000256" key="1">
    <source>
        <dbReference type="SAM" id="MobiDB-lite"/>
    </source>
</evidence>
<sequence length="128" mass="14459">MNRMCLDVSNWKTLEGRVIVVSCQPDLFPVVAARHLASSLAAGLHDKQKGPKQYANAQQEFHERKTLATYLGESIARVHFGTNRQTMGSPMGKREHRYGPTPSTVVTEGGIRRGWLEGEREARRWLSR</sequence>
<proteinExistence type="predicted"/>